<dbReference type="PANTHER" id="PTHR30290">
    <property type="entry name" value="PERIPLASMIC BINDING COMPONENT OF ABC TRANSPORTER"/>
    <property type="match status" value="1"/>
</dbReference>
<dbReference type="GO" id="GO:0042597">
    <property type="term" value="C:periplasmic space"/>
    <property type="evidence" value="ECO:0007669"/>
    <property type="project" value="UniProtKB-ARBA"/>
</dbReference>
<proteinExistence type="inferred from homology"/>
<evidence type="ECO:0000259" key="4">
    <source>
        <dbReference type="Pfam" id="PF00496"/>
    </source>
</evidence>
<sequence length="527" mass="60136">MKKFVVCILVVLLLLGCAGKPETSAKTPEKTPTVVPTPTEPTTKPEQVLTIGYCGFGNDLNIETPKTMDFLPEMLLLERLVDYRDGKLIPQLAESWEIKDNGKTIIFYLKKGIKFSDGSEFNADAVKFTIDRLKALKYYHWTEVDRIENVEIIDPYTVAIHYKEGQNGYIDLVAFAEFHLGIISPNSVEPKGNVTGKIVNPIGTGPWKVGEYVKNQYAVFVPNEYYHGEKPKLEKLVVKIIPDAETRVLALRSGEIDAIVDHYHGGSYYTPRNVLKSLQDEGFVIYKNEIPMTTILAFNYENSPWDNELVRKAVNYAINRDEISQLFDGWVRGAEGALYCDKAPYVKEVDIKYEYNPEKAKELLKEAGYESINAKLILRGENPDKVKLAELIQAQLKKVGINIEIEVLESGPYKEKQKKGEYDLRFYYVGGPERRIYQRTDGRFNPDAPEFKYGAFEDNEIANAVRKAVLPFDENDRKEGWIEFYNLVYDKDAVVPLYYDSIFIVAKKNVKGIKFVGEPDFSSVWIE</sequence>
<dbReference type="PIRSF" id="PIRSF002741">
    <property type="entry name" value="MppA"/>
    <property type="match status" value="1"/>
</dbReference>
<dbReference type="eggNOG" id="arCOG01534">
    <property type="taxonomic scope" value="Archaea"/>
</dbReference>
<dbReference type="Pfam" id="PF00496">
    <property type="entry name" value="SBP_bac_5"/>
    <property type="match status" value="1"/>
</dbReference>
<dbReference type="InterPro" id="IPR023765">
    <property type="entry name" value="SBP_5_CS"/>
</dbReference>
<dbReference type="RefSeq" id="WP_015590532.1">
    <property type="nucleotide sequence ID" value="NC_021169.1"/>
</dbReference>
<accession>N0BBF9</accession>
<dbReference type="GO" id="GO:1904680">
    <property type="term" value="F:peptide transmembrane transporter activity"/>
    <property type="evidence" value="ECO:0007669"/>
    <property type="project" value="TreeGrafter"/>
</dbReference>
<feature type="domain" description="Solute-binding protein family 5" evidence="4">
    <location>
        <begin position="87"/>
        <end position="430"/>
    </location>
</feature>
<dbReference type="GO" id="GO:0043190">
    <property type="term" value="C:ATP-binding cassette (ABC) transporter complex"/>
    <property type="evidence" value="ECO:0007669"/>
    <property type="project" value="InterPro"/>
</dbReference>
<evidence type="ECO:0000313" key="5">
    <source>
        <dbReference type="EMBL" id="AGK60934.1"/>
    </source>
</evidence>
<protein>
    <submittedName>
        <fullName evidence="5">ABC-type dipeptide transport system, periplasmic component</fullName>
    </submittedName>
</protein>
<dbReference type="InterPro" id="IPR030678">
    <property type="entry name" value="Peptide/Ni-bd"/>
</dbReference>
<name>N0BBF9_9EURY</name>
<dbReference type="KEGG" id="ast:Asulf_00929"/>
<evidence type="ECO:0000256" key="2">
    <source>
        <dbReference type="ARBA" id="ARBA00022729"/>
    </source>
</evidence>
<keyword evidence="2" id="KW-0732">Signal</keyword>
<dbReference type="HOGENOM" id="CLU_017028_7_5_2"/>
<comment type="similarity">
    <text evidence="1">Belongs to the bacterial solute-binding protein 5 family.</text>
</comment>
<gene>
    <name evidence="5" type="ORF">Asulf_00929</name>
</gene>
<dbReference type="InterPro" id="IPR039424">
    <property type="entry name" value="SBP_5"/>
</dbReference>
<dbReference type="AlphaFoldDB" id="N0BBF9"/>
<dbReference type="InterPro" id="IPR000914">
    <property type="entry name" value="SBP_5_dom"/>
</dbReference>
<dbReference type="STRING" id="387631.Asulf_00929"/>
<dbReference type="SUPFAM" id="SSF53850">
    <property type="entry name" value="Periplasmic binding protein-like II"/>
    <property type="match status" value="1"/>
</dbReference>
<keyword evidence="6" id="KW-1185">Reference proteome</keyword>
<dbReference type="PROSITE" id="PS01040">
    <property type="entry name" value="SBP_BACTERIAL_5"/>
    <property type="match status" value="1"/>
</dbReference>
<dbReference type="Proteomes" id="UP000013307">
    <property type="component" value="Chromosome"/>
</dbReference>
<dbReference type="Gene3D" id="3.40.190.10">
    <property type="entry name" value="Periplasmic binding protein-like II"/>
    <property type="match status" value="1"/>
</dbReference>
<dbReference type="EMBL" id="CP005290">
    <property type="protein sequence ID" value="AGK60934.1"/>
    <property type="molecule type" value="Genomic_DNA"/>
</dbReference>
<evidence type="ECO:0000256" key="1">
    <source>
        <dbReference type="ARBA" id="ARBA00005695"/>
    </source>
</evidence>
<dbReference type="GO" id="GO:0015833">
    <property type="term" value="P:peptide transport"/>
    <property type="evidence" value="ECO:0007669"/>
    <property type="project" value="TreeGrafter"/>
</dbReference>
<dbReference type="Gene3D" id="3.10.105.10">
    <property type="entry name" value="Dipeptide-binding Protein, Domain 3"/>
    <property type="match status" value="1"/>
</dbReference>
<feature type="region of interest" description="Disordered" evidence="3">
    <location>
        <begin position="22"/>
        <end position="44"/>
    </location>
</feature>
<evidence type="ECO:0000313" key="6">
    <source>
        <dbReference type="Proteomes" id="UP000013307"/>
    </source>
</evidence>
<dbReference type="PROSITE" id="PS51257">
    <property type="entry name" value="PROKAR_LIPOPROTEIN"/>
    <property type="match status" value="1"/>
</dbReference>
<dbReference type="GeneID" id="15392570"/>
<evidence type="ECO:0000256" key="3">
    <source>
        <dbReference type="SAM" id="MobiDB-lite"/>
    </source>
</evidence>
<organism evidence="5 6">
    <name type="scientific">Archaeoglobus sulfaticallidus PM70-1</name>
    <dbReference type="NCBI Taxonomy" id="387631"/>
    <lineage>
        <taxon>Archaea</taxon>
        <taxon>Methanobacteriati</taxon>
        <taxon>Methanobacteriota</taxon>
        <taxon>Archaeoglobi</taxon>
        <taxon>Archaeoglobales</taxon>
        <taxon>Archaeoglobaceae</taxon>
        <taxon>Archaeoglobus</taxon>
    </lineage>
</organism>
<reference evidence="5 6" key="1">
    <citation type="journal article" date="2013" name="Genome Announc.">
        <title>Complete Genome Sequence of the Thermophilic and Facultatively Chemolithoautotrophic Sulfate Reducer Archaeoglobus sulfaticallidus Strain PM70-1T.</title>
        <authorList>
            <person name="Stokke R."/>
            <person name="Hocking W.P."/>
            <person name="Steinsbu B.O."/>
            <person name="Steen I.H."/>
        </authorList>
    </citation>
    <scope>NUCLEOTIDE SEQUENCE [LARGE SCALE GENOMIC DNA]</scope>
    <source>
        <strain evidence="5">PM70-1</strain>
    </source>
</reference>
<feature type="compositionally biased region" description="Low complexity" evidence="3">
    <location>
        <begin position="30"/>
        <end position="44"/>
    </location>
</feature>
<dbReference type="OrthoDB" id="194307at2157"/>